<reference evidence="2 3" key="1">
    <citation type="submission" date="2021-11" db="EMBL/GenBank/DDBJ databases">
        <title>Seasonal and diel survey of microbial diversity of the Tyrrhenian coast.</title>
        <authorList>
            <person name="Gattoni G."/>
            <person name="Corral P."/>
        </authorList>
    </citation>
    <scope>NUCLEOTIDE SEQUENCE [LARGE SCALE GENOMIC DNA]</scope>
    <source>
        <strain evidence="2 3">Mr9</strain>
    </source>
</reference>
<evidence type="ECO:0000313" key="3">
    <source>
        <dbReference type="Proteomes" id="UP001197770"/>
    </source>
</evidence>
<proteinExistence type="predicted"/>
<organism evidence="2 3">
    <name type="scientific">Leeuwenhoekiella parthenopeia</name>
    <dbReference type="NCBI Taxonomy" id="2890320"/>
    <lineage>
        <taxon>Bacteria</taxon>
        <taxon>Pseudomonadati</taxon>
        <taxon>Bacteroidota</taxon>
        <taxon>Flavobacteriia</taxon>
        <taxon>Flavobacteriales</taxon>
        <taxon>Flavobacteriaceae</taxon>
        <taxon>Leeuwenhoekiella</taxon>
    </lineage>
</organism>
<dbReference type="RefSeq" id="WP_228229685.1">
    <property type="nucleotide sequence ID" value="NZ_JAJGMW010000008.1"/>
</dbReference>
<name>A0ABS8GRK4_9FLAO</name>
<keyword evidence="1" id="KW-1133">Transmembrane helix</keyword>
<keyword evidence="3" id="KW-1185">Reference proteome</keyword>
<accession>A0ABS8GRK4</accession>
<comment type="caution">
    <text evidence="2">The sequence shown here is derived from an EMBL/GenBank/DDBJ whole genome shotgun (WGS) entry which is preliminary data.</text>
</comment>
<dbReference type="EMBL" id="JAJGMW010000008">
    <property type="protein sequence ID" value="MCC4212607.1"/>
    <property type="molecule type" value="Genomic_DNA"/>
</dbReference>
<feature type="transmembrane region" description="Helical" evidence="1">
    <location>
        <begin position="153"/>
        <end position="177"/>
    </location>
</feature>
<feature type="transmembrane region" description="Helical" evidence="1">
    <location>
        <begin position="35"/>
        <end position="55"/>
    </location>
</feature>
<feature type="transmembrane region" description="Helical" evidence="1">
    <location>
        <begin position="183"/>
        <end position="205"/>
    </location>
</feature>
<sequence length="216" mass="25818">MKELGSYSQYLELIAVIIGVVKYREFKNYQLKYVLYFLIYVVINEFLTGISYPVFGVPNYALYNVYVLLHFCFFIAWYHSLLESELRKKLLKVFFFFYLVFWSFESFYLDNFTGEDVTLSFTLGVLFLIVAVGFYFMEMLTREVVLHITQSPYFWISFGILVYCVTYLPFYLTLSFINRENPIILNVTLFLINCIQYCCFSIAFIQANRNRMEHKS</sequence>
<keyword evidence="1" id="KW-0472">Membrane</keyword>
<protein>
    <submittedName>
        <fullName evidence="2">Uncharacterized protein</fullName>
    </submittedName>
</protein>
<evidence type="ECO:0000313" key="2">
    <source>
        <dbReference type="EMBL" id="MCC4212607.1"/>
    </source>
</evidence>
<feature type="transmembrane region" description="Helical" evidence="1">
    <location>
        <begin position="90"/>
        <end position="109"/>
    </location>
</feature>
<dbReference type="Proteomes" id="UP001197770">
    <property type="component" value="Unassembled WGS sequence"/>
</dbReference>
<keyword evidence="1" id="KW-0812">Transmembrane</keyword>
<feature type="transmembrane region" description="Helical" evidence="1">
    <location>
        <begin position="121"/>
        <end position="141"/>
    </location>
</feature>
<feature type="transmembrane region" description="Helical" evidence="1">
    <location>
        <begin position="61"/>
        <end position="78"/>
    </location>
</feature>
<evidence type="ECO:0000256" key="1">
    <source>
        <dbReference type="SAM" id="Phobius"/>
    </source>
</evidence>
<gene>
    <name evidence="2" type="ORF">LLW17_07755</name>
</gene>